<dbReference type="OrthoDB" id="115912at2"/>
<proteinExistence type="predicted"/>
<evidence type="ECO:0000256" key="1">
    <source>
        <dbReference type="SAM" id="Phobius"/>
    </source>
</evidence>
<reference evidence="2 3" key="1">
    <citation type="submission" date="2018-12" db="EMBL/GenBank/DDBJ databases">
        <title>Sequencing of bacterial isolates from soil warming experiment in Harvard Forest, Massachusetts, USA.</title>
        <authorList>
            <person name="Deangelis K."/>
        </authorList>
    </citation>
    <scope>NUCLEOTIDE SEQUENCE [LARGE SCALE GENOMIC DNA]</scope>
    <source>
        <strain evidence="2 3">EB153</strain>
    </source>
</reference>
<comment type="caution">
    <text evidence="2">The sequence shown here is derived from an EMBL/GenBank/DDBJ whole genome shotgun (WGS) entry which is preliminary data.</text>
</comment>
<keyword evidence="1" id="KW-1133">Transmembrane helix</keyword>
<gene>
    <name evidence="2" type="ORF">EDE15_1625</name>
</gene>
<dbReference type="EMBL" id="RSDW01000001">
    <property type="protein sequence ID" value="RSL16116.1"/>
    <property type="molecule type" value="Genomic_DNA"/>
</dbReference>
<name>A0A428MGS0_9BACT</name>
<accession>A0A428MGS0</accession>
<keyword evidence="3" id="KW-1185">Reference proteome</keyword>
<evidence type="ECO:0000313" key="2">
    <source>
        <dbReference type="EMBL" id="RSL16116.1"/>
    </source>
</evidence>
<evidence type="ECO:0000313" key="3">
    <source>
        <dbReference type="Proteomes" id="UP000269669"/>
    </source>
</evidence>
<dbReference type="AlphaFoldDB" id="A0A428MGS0"/>
<feature type="transmembrane region" description="Helical" evidence="1">
    <location>
        <begin position="12"/>
        <end position="30"/>
    </location>
</feature>
<keyword evidence="1" id="KW-0472">Membrane</keyword>
<dbReference type="RefSeq" id="WP_125484772.1">
    <property type="nucleotide sequence ID" value="NZ_RSDW01000001.1"/>
</dbReference>
<keyword evidence="1" id="KW-0812">Transmembrane</keyword>
<dbReference type="Proteomes" id="UP000269669">
    <property type="component" value="Unassembled WGS sequence"/>
</dbReference>
<sequence length="202" mass="20982">MKVGVEDKKKLAVLGVVGAMALGAGVYLYTQLSEPSPAPVVAPVVVSTPATPVVKSSGSGAAAKNAGITSAQLDPTLRMGPMLVTEALVYSGGGRNIFSASSVPIEIPKAIAPPRPKAVLPPPPIVPQGPPPPPPIDLKFFGTSSLENGHRQAFLLHGEDVFLATDGDIVQRRYKVLTVSANTVLVEDMTNNNRQTLPLIGH</sequence>
<organism evidence="2 3">
    <name type="scientific">Edaphobacter aggregans</name>
    <dbReference type="NCBI Taxonomy" id="570835"/>
    <lineage>
        <taxon>Bacteria</taxon>
        <taxon>Pseudomonadati</taxon>
        <taxon>Acidobacteriota</taxon>
        <taxon>Terriglobia</taxon>
        <taxon>Terriglobales</taxon>
        <taxon>Acidobacteriaceae</taxon>
        <taxon>Edaphobacter</taxon>
    </lineage>
</organism>
<protein>
    <submittedName>
        <fullName evidence="2">Uncharacterized protein</fullName>
    </submittedName>
</protein>